<proteinExistence type="predicted"/>
<accession>A0A327XBF5</accession>
<dbReference type="AlphaFoldDB" id="A0A327XBF5"/>
<sequence>MIEFDRFIIRFNPLDPLNWIIASVLTVMLFLPITLIVRNDALSLRRKWIRAALHVLFSGVLLAYFLQIEWRIPVDAKPVLIADNKVPAGYITHLMDSLHLQETVRAANFKKSFKTRLLEGRIDSVILVGSDFLPDVLGQVSRQTVHWIPYHQPDQVHLIRWKAVLRKGELQTVSGTIQSSWKQALTLRFGDQTLDSLPLKPGHTAFKLRFPVFSQGRTAVELVLNQKTIATLHFFARKPAPVAYQFILDSPDFESKTLADWLGKKGYSVQLTSTISKDITNRVSINRVATPDVIITDPANAINPVVKKAVAQGKPVLFMNGTDPETDCKTINRALGTTWQVKKISNEVTVTLGNGIQALPYQFREAINQFPITGYPVAVQKTTAKIGFSLLNETFPLKLSGDSLTYDRIWTGILNELQPVLKNNVQVDAPVFSGIRSVIRLNNWAIKPSSVRIGSDTVRLDYSPVNGWSAEAAYRFGGSGWQSVQDSMEVYVDQPDNKIGFGSHLTSAYVQTRSTDDTGTKPARQRWMAVEIPGWVWLLLVLGCLTALWIEPKFNI</sequence>
<evidence type="ECO:0000313" key="3">
    <source>
        <dbReference type="Proteomes" id="UP000248790"/>
    </source>
</evidence>
<feature type="transmembrane region" description="Helical" evidence="1">
    <location>
        <begin position="17"/>
        <end position="36"/>
    </location>
</feature>
<keyword evidence="1" id="KW-1133">Transmembrane helix</keyword>
<evidence type="ECO:0000256" key="1">
    <source>
        <dbReference type="SAM" id="Phobius"/>
    </source>
</evidence>
<feature type="transmembrane region" description="Helical" evidence="1">
    <location>
        <begin position="532"/>
        <end position="550"/>
    </location>
</feature>
<keyword evidence="1" id="KW-0472">Membrane</keyword>
<dbReference type="EMBL" id="QLMC01000001">
    <property type="protein sequence ID" value="RAK03213.1"/>
    <property type="molecule type" value="Genomic_DNA"/>
</dbReference>
<comment type="caution">
    <text evidence="2">The sequence shown here is derived from an EMBL/GenBank/DDBJ whole genome shotgun (WGS) entry which is preliminary data.</text>
</comment>
<dbReference type="Proteomes" id="UP000248790">
    <property type="component" value="Unassembled WGS sequence"/>
</dbReference>
<keyword evidence="3" id="KW-1185">Reference proteome</keyword>
<protein>
    <submittedName>
        <fullName evidence="2">Uncharacterized protein</fullName>
    </submittedName>
</protein>
<gene>
    <name evidence="2" type="ORF">LX87_01335</name>
</gene>
<reference evidence="2 3" key="1">
    <citation type="submission" date="2018-06" db="EMBL/GenBank/DDBJ databases">
        <title>Genomic Encyclopedia of Archaeal and Bacterial Type Strains, Phase II (KMG-II): from individual species to whole genera.</title>
        <authorList>
            <person name="Goeker M."/>
        </authorList>
    </citation>
    <scope>NUCLEOTIDE SEQUENCE [LARGE SCALE GENOMIC DNA]</scope>
    <source>
        <strain evidence="2 3">DSM 21851</strain>
    </source>
</reference>
<feature type="transmembrane region" description="Helical" evidence="1">
    <location>
        <begin position="48"/>
        <end position="66"/>
    </location>
</feature>
<evidence type="ECO:0000313" key="2">
    <source>
        <dbReference type="EMBL" id="RAK03213.1"/>
    </source>
</evidence>
<name>A0A327XBF5_LARAB</name>
<keyword evidence="1" id="KW-0812">Transmembrane</keyword>
<organism evidence="2 3">
    <name type="scientific">Larkinella arboricola</name>
    <dbReference type="NCBI Taxonomy" id="643671"/>
    <lineage>
        <taxon>Bacteria</taxon>
        <taxon>Pseudomonadati</taxon>
        <taxon>Bacteroidota</taxon>
        <taxon>Cytophagia</taxon>
        <taxon>Cytophagales</taxon>
        <taxon>Spirosomataceae</taxon>
        <taxon>Larkinella</taxon>
    </lineage>
</organism>